<gene>
    <name evidence="2" type="ORF">Cba03nite_12980</name>
</gene>
<keyword evidence="1" id="KW-0812">Transmembrane</keyword>
<feature type="transmembrane region" description="Helical" evidence="1">
    <location>
        <begin position="189"/>
        <end position="206"/>
    </location>
</feature>
<proteinExistence type="predicted"/>
<feature type="transmembrane region" description="Helical" evidence="1">
    <location>
        <begin position="57"/>
        <end position="74"/>
    </location>
</feature>
<organism evidence="2 3">
    <name type="scientific">Catellatospora bangladeshensis</name>
    <dbReference type="NCBI Taxonomy" id="310355"/>
    <lineage>
        <taxon>Bacteria</taxon>
        <taxon>Bacillati</taxon>
        <taxon>Actinomycetota</taxon>
        <taxon>Actinomycetes</taxon>
        <taxon>Micromonosporales</taxon>
        <taxon>Micromonosporaceae</taxon>
        <taxon>Catellatospora</taxon>
    </lineage>
</organism>
<feature type="transmembrane region" description="Helical" evidence="1">
    <location>
        <begin position="145"/>
        <end position="169"/>
    </location>
</feature>
<feature type="transmembrane region" description="Helical" evidence="1">
    <location>
        <begin position="252"/>
        <end position="272"/>
    </location>
</feature>
<feature type="transmembrane region" description="Helical" evidence="1">
    <location>
        <begin position="79"/>
        <end position="97"/>
    </location>
</feature>
<accession>A0A8J3JC68</accession>
<reference evidence="2 3" key="1">
    <citation type="submission" date="2021-01" db="EMBL/GenBank/DDBJ databases">
        <title>Whole genome shotgun sequence of Catellatospora bangladeshensis NBRC 107357.</title>
        <authorList>
            <person name="Komaki H."/>
            <person name="Tamura T."/>
        </authorList>
    </citation>
    <scope>NUCLEOTIDE SEQUENCE [LARGE SCALE GENOMIC DNA]</scope>
    <source>
        <strain evidence="2 3">NBRC 107357</strain>
    </source>
</reference>
<sequence length="447" mass="47878">MDAKVALGLAFLVTIPALAVMAAGRAGLTNFVRWHRLDLPDEWGAPVTRYLSQARRSRIWGMAAGMVLPLLWLLPQQRIAVDFLAMSAGWLLGGMLAEFRLFRSGAALKPPHPLPRWLRATPAVAAVLTVPVTVLCVLADPGDPIVVAAWGLAALTACAVVAGTVRHVARRPSLQGAPVEVDRAIRDRAAAGLTAFGVLVTVQCLLRQADLLTPRLTGATQDVVTEAGWLWVFGGLLLALSVWWATPPVRRGPVPAVLGLMLVAATAGWVGAGVARDTPPYGPEAVQATARLRLATSQTHQADAAALKMAWADRGWTGGNDIVQLLGRVDLTLPPQRSPDDRHQVFVVDTRTNTTVTVYGQYGAGWDGYLYELADRYPWLSALRPGGTTHEQPMAVDATTEDPASITFSNDFGRASAPQLSDLAVVLVFTGPQQQIYWATRVPIALT</sequence>
<keyword evidence="3" id="KW-1185">Reference proteome</keyword>
<keyword evidence="1" id="KW-0472">Membrane</keyword>
<dbReference type="AlphaFoldDB" id="A0A8J3JC68"/>
<protein>
    <submittedName>
        <fullName evidence="2">Uncharacterized protein</fullName>
    </submittedName>
</protein>
<evidence type="ECO:0000256" key="1">
    <source>
        <dbReference type="SAM" id="Phobius"/>
    </source>
</evidence>
<dbReference type="RefSeq" id="WP_203743012.1">
    <property type="nucleotide sequence ID" value="NZ_BONF01000008.1"/>
</dbReference>
<dbReference type="EMBL" id="BONF01000008">
    <property type="protein sequence ID" value="GIF79949.1"/>
    <property type="molecule type" value="Genomic_DNA"/>
</dbReference>
<keyword evidence="1" id="KW-1133">Transmembrane helix</keyword>
<feature type="transmembrane region" description="Helical" evidence="1">
    <location>
        <begin position="227"/>
        <end position="246"/>
    </location>
</feature>
<evidence type="ECO:0000313" key="2">
    <source>
        <dbReference type="EMBL" id="GIF79949.1"/>
    </source>
</evidence>
<dbReference type="Proteomes" id="UP000601223">
    <property type="component" value="Unassembled WGS sequence"/>
</dbReference>
<comment type="caution">
    <text evidence="2">The sequence shown here is derived from an EMBL/GenBank/DDBJ whole genome shotgun (WGS) entry which is preliminary data.</text>
</comment>
<evidence type="ECO:0000313" key="3">
    <source>
        <dbReference type="Proteomes" id="UP000601223"/>
    </source>
</evidence>
<name>A0A8J3JC68_9ACTN</name>
<feature type="transmembrane region" description="Helical" evidence="1">
    <location>
        <begin position="117"/>
        <end position="138"/>
    </location>
</feature>